<evidence type="ECO:0000313" key="4">
    <source>
        <dbReference type="Proteomes" id="UP000199681"/>
    </source>
</evidence>
<dbReference type="Proteomes" id="UP000199681">
    <property type="component" value="Unassembled WGS sequence"/>
</dbReference>
<feature type="domain" description="DUF1918" evidence="1">
    <location>
        <begin position="1"/>
        <end position="57"/>
    </location>
</feature>
<dbReference type="Gene3D" id="2.30.30.440">
    <property type="entry name" value="Domain of unknown function DUF1918"/>
    <property type="match status" value="1"/>
</dbReference>
<proteinExistence type="predicted"/>
<sequence>MRATEGDRIVIRGKTVERPDRRGEILEVRGIDGGPPYLVLFDDRHESIVYPGADFVIERSSESV</sequence>
<gene>
    <name evidence="3" type="ORF">E3O11_12370</name>
    <name evidence="2" type="ORF">SAMN05216274_105164</name>
</gene>
<reference evidence="2 4" key="1">
    <citation type="submission" date="2016-10" db="EMBL/GenBank/DDBJ databases">
        <authorList>
            <person name="Varghese N."/>
            <person name="Submissions S."/>
        </authorList>
    </citation>
    <scope>NUCLEOTIDE SEQUENCE [LARGE SCALE GENOMIC DNA]</scope>
    <source>
        <strain evidence="2 4">GMCC 1.11211</strain>
    </source>
</reference>
<dbReference type="EMBL" id="SOFE01000023">
    <property type="protein sequence ID" value="TFB82675.1"/>
    <property type="molecule type" value="Genomic_DNA"/>
</dbReference>
<evidence type="ECO:0000259" key="1">
    <source>
        <dbReference type="Pfam" id="PF08940"/>
    </source>
</evidence>
<dbReference type="AlphaFoldDB" id="A0A1I3A3C2"/>
<evidence type="ECO:0000313" key="3">
    <source>
        <dbReference type="EMBL" id="TFB82675.1"/>
    </source>
</evidence>
<reference evidence="3 5" key="2">
    <citation type="submission" date="2019-03" db="EMBL/GenBank/DDBJ databases">
        <title>Genomics of glacier-inhabiting Cryobacterium strains.</title>
        <authorList>
            <person name="Liu Q."/>
            <person name="Xin Y.-H."/>
        </authorList>
    </citation>
    <scope>NUCLEOTIDE SEQUENCE [LARGE SCALE GENOMIC DNA]</scope>
    <source>
        <strain evidence="3 5">Hh34</strain>
    </source>
</reference>
<evidence type="ECO:0000313" key="2">
    <source>
        <dbReference type="EMBL" id="SFH44607.1"/>
    </source>
</evidence>
<dbReference type="EMBL" id="FOPW01000005">
    <property type="protein sequence ID" value="SFH44607.1"/>
    <property type="molecule type" value="Genomic_DNA"/>
</dbReference>
<dbReference type="InterPro" id="IPR015035">
    <property type="entry name" value="DUF1918"/>
</dbReference>
<comment type="caution">
    <text evidence="3">The sequence shown here is derived from an EMBL/GenBank/DDBJ whole genome shotgun (WGS) entry which is preliminary data.</text>
</comment>
<dbReference type="STRING" id="995038.SAMN05216274_105164"/>
<evidence type="ECO:0000313" key="5">
    <source>
        <dbReference type="Proteomes" id="UP000297963"/>
    </source>
</evidence>
<organism evidence="3 5">
    <name type="scientific">Cryobacterium levicorallinum</name>
    <dbReference type="NCBI Taxonomy" id="995038"/>
    <lineage>
        <taxon>Bacteria</taxon>
        <taxon>Bacillati</taxon>
        <taxon>Actinomycetota</taxon>
        <taxon>Actinomycetes</taxon>
        <taxon>Micrococcales</taxon>
        <taxon>Microbacteriaceae</taxon>
        <taxon>Cryobacterium</taxon>
    </lineage>
</organism>
<name>A0A1I3A3C2_9MICO</name>
<protein>
    <submittedName>
        <fullName evidence="3">DUF1918 domain-containing protein</fullName>
    </submittedName>
</protein>
<keyword evidence="4" id="KW-1185">Reference proteome</keyword>
<dbReference type="SUPFAM" id="SSF50118">
    <property type="entry name" value="Cell growth inhibitor/plasmid maintenance toxic component"/>
    <property type="match status" value="1"/>
</dbReference>
<dbReference type="RefSeq" id="WP_092449125.1">
    <property type="nucleotide sequence ID" value="NZ_BKAC01000004.1"/>
</dbReference>
<dbReference type="Proteomes" id="UP000297963">
    <property type="component" value="Unassembled WGS sequence"/>
</dbReference>
<dbReference type="Pfam" id="PF08940">
    <property type="entry name" value="DUF1918"/>
    <property type="match status" value="1"/>
</dbReference>
<accession>A0A1I3A3C2</accession>